<evidence type="ECO:0000313" key="4">
    <source>
        <dbReference type="Proteomes" id="UP000054097"/>
    </source>
</evidence>
<keyword evidence="2" id="KW-0812">Transmembrane</keyword>
<proteinExistence type="predicted"/>
<organism evidence="3 4">
    <name type="scientific">Serendipita vermifera MAFF 305830</name>
    <dbReference type="NCBI Taxonomy" id="933852"/>
    <lineage>
        <taxon>Eukaryota</taxon>
        <taxon>Fungi</taxon>
        <taxon>Dikarya</taxon>
        <taxon>Basidiomycota</taxon>
        <taxon>Agaricomycotina</taxon>
        <taxon>Agaricomycetes</taxon>
        <taxon>Sebacinales</taxon>
        <taxon>Serendipitaceae</taxon>
        <taxon>Serendipita</taxon>
    </lineage>
</organism>
<sequence length="347" mass="37641">MADNTLTNLQGTPTLTRPVDPRPGQSTSSVECATSTHNGTVTCQSPAHTSRQPDENMIDFASTALWAVIVSTIVAALLLGALLFWTRRRKRMRTSRRIRALLWEIVRGVQDGSVEPVVLERLVYGPEGPTDTLRPPKIFETSISEGEKGVKQPTSHSVEGAWKWDEILPISLAPRSIPITPPPASPRPSLFQWPWRPPHAVPPTDCSKDKETTNSERNPFTFCIERRVDAAIVIVMPHVGQPGTTSNAPPLLVNCSIALASASPSFQDNIIDPAIPPSSQTSNLLTGAGDGFSPPLTGVNWATVLSYPTVERPANYSTRHDTRIQGPNPTYSQWVARRGLNGGTPAG</sequence>
<keyword evidence="2" id="KW-1133">Transmembrane helix</keyword>
<name>A0A0C2XJE8_SERVB</name>
<dbReference type="EMBL" id="KN824289">
    <property type="protein sequence ID" value="KIM29177.1"/>
    <property type="molecule type" value="Genomic_DNA"/>
</dbReference>
<protein>
    <submittedName>
        <fullName evidence="3">Uncharacterized protein</fullName>
    </submittedName>
</protein>
<evidence type="ECO:0000313" key="3">
    <source>
        <dbReference type="EMBL" id="KIM29177.1"/>
    </source>
</evidence>
<reference evidence="4" key="2">
    <citation type="submission" date="2015-01" db="EMBL/GenBank/DDBJ databases">
        <title>Evolutionary Origins and Diversification of the Mycorrhizal Mutualists.</title>
        <authorList>
            <consortium name="DOE Joint Genome Institute"/>
            <consortium name="Mycorrhizal Genomics Consortium"/>
            <person name="Kohler A."/>
            <person name="Kuo A."/>
            <person name="Nagy L.G."/>
            <person name="Floudas D."/>
            <person name="Copeland A."/>
            <person name="Barry K.W."/>
            <person name="Cichocki N."/>
            <person name="Veneault-Fourrey C."/>
            <person name="LaButti K."/>
            <person name="Lindquist E.A."/>
            <person name="Lipzen A."/>
            <person name="Lundell T."/>
            <person name="Morin E."/>
            <person name="Murat C."/>
            <person name="Riley R."/>
            <person name="Ohm R."/>
            <person name="Sun H."/>
            <person name="Tunlid A."/>
            <person name="Henrissat B."/>
            <person name="Grigoriev I.V."/>
            <person name="Hibbett D.S."/>
            <person name="Martin F."/>
        </authorList>
    </citation>
    <scope>NUCLEOTIDE SEQUENCE [LARGE SCALE GENOMIC DNA]</scope>
    <source>
        <strain evidence="4">MAFF 305830</strain>
    </source>
</reference>
<accession>A0A0C2XJE8</accession>
<keyword evidence="2" id="KW-0472">Membrane</keyword>
<feature type="transmembrane region" description="Helical" evidence="2">
    <location>
        <begin position="64"/>
        <end position="86"/>
    </location>
</feature>
<dbReference type="AlphaFoldDB" id="A0A0C2XJE8"/>
<dbReference type="Proteomes" id="UP000054097">
    <property type="component" value="Unassembled WGS sequence"/>
</dbReference>
<evidence type="ECO:0000256" key="2">
    <source>
        <dbReference type="SAM" id="Phobius"/>
    </source>
</evidence>
<dbReference type="OrthoDB" id="3314457at2759"/>
<feature type="compositionally biased region" description="Polar residues" evidence="1">
    <location>
        <begin position="24"/>
        <end position="38"/>
    </location>
</feature>
<feature type="compositionally biased region" description="Polar residues" evidence="1">
    <location>
        <begin position="1"/>
        <end position="15"/>
    </location>
</feature>
<reference evidence="3 4" key="1">
    <citation type="submission" date="2014-04" db="EMBL/GenBank/DDBJ databases">
        <authorList>
            <consortium name="DOE Joint Genome Institute"/>
            <person name="Kuo A."/>
            <person name="Zuccaro A."/>
            <person name="Kohler A."/>
            <person name="Nagy L.G."/>
            <person name="Floudas D."/>
            <person name="Copeland A."/>
            <person name="Barry K.W."/>
            <person name="Cichocki N."/>
            <person name="Veneault-Fourrey C."/>
            <person name="LaButti K."/>
            <person name="Lindquist E.A."/>
            <person name="Lipzen A."/>
            <person name="Lundell T."/>
            <person name="Morin E."/>
            <person name="Murat C."/>
            <person name="Sun H."/>
            <person name="Tunlid A."/>
            <person name="Henrissat B."/>
            <person name="Grigoriev I.V."/>
            <person name="Hibbett D.S."/>
            <person name="Martin F."/>
            <person name="Nordberg H.P."/>
            <person name="Cantor M.N."/>
            <person name="Hua S.X."/>
        </authorList>
    </citation>
    <scope>NUCLEOTIDE SEQUENCE [LARGE SCALE GENOMIC DNA]</scope>
    <source>
        <strain evidence="3 4">MAFF 305830</strain>
    </source>
</reference>
<feature type="region of interest" description="Disordered" evidence="1">
    <location>
        <begin position="1"/>
        <end position="38"/>
    </location>
</feature>
<gene>
    <name evidence="3" type="ORF">M408DRAFT_328876</name>
</gene>
<evidence type="ECO:0000256" key="1">
    <source>
        <dbReference type="SAM" id="MobiDB-lite"/>
    </source>
</evidence>
<dbReference type="HOGENOM" id="CLU_799647_0_0_1"/>
<keyword evidence="4" id="KW-1185">Reference proteome</keyword>